<keyword evidence="10" id="KW-0809">Transit peptide</keyword>
<evidence type="ECO:0000256" key="3">
    <source>
        <dbReference type="ARBA" id="ARBA00005133"/>
    </source>
</evidence>
<evidence type="ECO:0000256" key="10">
    <source>
        <dbReference type="ARBA" id="ARBA00022946"/>
    </source>
</evidence>
<evidence type="ECO:0000256" key="12">
    <source>
        <dbReference type="ARBA" id="ARBA00023128"/>
    </source>
</evidence>
<dbReference type="eggNOG" id="KOG3055">
    <property type="taxonomic scope" value="Eukaryota"/>
</dbReference>
<evidence type="ECO:0000256" key="15">
    <source>
        <dbReference type="ARBA" id="ARBA00031376"/>
    </source>
</evidence>
<comment type="catalytic activity">
    <reaction evidence="1">
        <text>1-(5-phospho-beta-D-ribosyl)-5-[(5-phospho-beta-D-ribosylamino)methylideneamino]imidazole-4-carboxamide = 5-[(5-phospho-1-deoxy-D-ribulos-1-ylimino)methylamino]-1-(5-phospho-beta-D-ribosyl)imidazole-4-carboxamide</text>
        <dbReference type="Rhea" id="RHEA:15469"/>
        <dbReference type="ChEBI" id="CHEBI:58435"/>
        <dbReference type="ChEBI" id="CHEBI:58525"/>
        <dbReference type="EC" id="5.3.1.16"/>
    </reaction>
</comment>
<dbReference type="GO" id="GO:0003949">
    <property type="term" value="F:1-(5-phosphoribosyl)-5-[(5-phosphoribosylamino)methylideneamino]imidazole-4-carboxamide isomerase activity"/>
    <property type="evidence" value="ECO:0007669"/>
    <property type="project" value="UniProtKB-EC"/>
</dbReference>
<reference evidence="19" key="1">
    <citation type="journal article" date="2014" name="Genome Announc.">
        <title>Draft genome sequence of the formaldehyde-resistant fungus Byssochlamys spectabilis No. 5 (anamorph Paecilomyces variotii No. 5) (NBRC109023).</title>
        <authorList>
            <person name="Oka T."/>
            <person name="Ekino K."/>
            <person name="Fukuda K."/>
            <person name="Nomura Y."/>
        </authorList>
    </citation>
    <scope>NUCLEOTIDE SEQUENCE [LARGE SCALE GENOMIC DNA]</scope>
    <source>
        <strain evidence="19">No. 5 / NBRC 109023</strain>
    </source>
</reference>
<dbReference type="OrthoDB" id="2906425at2759"/>
<evidence type="ECO:0000256" key="13">
    <source>
        <dbReference type="ARBA" id="ARBA00023235"/>
    </source>
</evidence>
<dbReference type="Proteomes" id="UP000018001">
    <property type="component" value="Unassembled WGS sequence"/>
</dbReference>
<evidence type="ECO:0000256" key="5">
    <source>
        <dbReference type="ARBA" id="ARBA00009667"/>
    </source>
</evidence>
<dbReference type="EC" id="5.3.1.16" evidence="6"/>
<evidence type="ECO:0000256" key="1">
    <source>
        <dbReference type="ARBA" id="ARBA00000901"/>
    </source>
</evidence>
<evidence type="ECO:0000256" key="8">
    <source>
        <dbReference type="ARBA" id="ARBA00018464"/>
    </source>
</evidence>
<dbReference type="FunCoup" id="V5G0P2">
    <property type="interactions" value="25"/>
</dbReference>
<comment type="caution">
    <text evidence="18">The sequence shown here is derived from an EMBL/GenBank/DDBJ whole genome shotgun (WGS) entry which is preliminary data.</text>
</comment>
<dbReference type="InterPro" id="IPR011060">
    <property type="entry name" value="RibuloseP-bd_barrel"/>
</dbReference>
<evidence type="ECO:0000256" key="17">
    <source>
        <dbReference type="RuleBase" id="RU003657"/>
    </source>
</evidence>
<keyword evidence="19" id="KW-1185">Reference proteome</keyword>
<dbReference type="GO" id="GO:0000105">
    <property type="term" value="P:L-histidine biosynthetic process"/>
    <property type="evidence" value="ECO:0007669"/>
    <property type="project" value="UniProtKB-UniPathway"/>
</dbReference>
<evidence type="ECO:0000256" key="2">
    <source>
        <dbReference type="ARBA" id="ARBA00004173"/>
    </source>
</evidence>
<evidence type="ECO:0000313" key="18">
    <source>
        <dbReference type="EMBL" id="GAD97913.1"/>
    </source>
</evidence>
<evidence type="ECO:0000256" key="6">
    <source>
        <dbReference type="ARBA" id="ARBA00012550"/>
    </source>
</evidence>
<dbReference type="Pfam" id="PF00977">
    <property type="entry name" value="His_biosynth"/>
    <property type="match status" value="1"/>
</dbReference>
<dbReference type="InParanoid" id="V5G0P2"/>
<evidence type="ECO:0000313" key="19">
    <source>
        <dbReference type="Proteomes" id="UP000018001"/>
    </source>
</evidence>
<keyword evidence="13" id="KW-0413">Isomerase</keyword>
<evidence type="ECO:0000256" key="4">
    <source>
        <dbReference type="ARBA" id="ARBA00005543"/>
    </source>
</evidence>
<dbReference type="SUPFAM" id="SSF51366">
    <property type="entry name" value="Ribulose-phoshate binding barrel"/>
    <property type="match status" value="1"/>
</dbReference>
<dbReference type="InterPro" id="IPR011009">
    <property type="entry name" value="Kinase-like_dom_sf"/>
</dbReference>
<dbReference type="Gene3D" id="3.20.20.70">
    <property type="entry name" value="Aldolase class I"/>
    <property type="match status" value="1"/>
</dbReference>
<evidence type="ECO:0000256" key="16">
    <source>
        <dbReference type="ARBA" id="ARBA00031849"/>
    </source>
</evidence>
<evidence type="ECO:0000256" key="9">
    <source>
        <dbReference type="ARBA" id="ARBA00022605"/>
    </source>
</evidence>
<proteinExistence type="inferred from homology"/>
<dbReference type="InterPro" id="IPR051035">
    <property type="entry name" value="Mito_inheritance_9"/>
</dbReference>
<dbReference type="GO" id="GO:0005739">
    <property type="term" value="C:mitochondrion"/>
    <property type="evidence" value="ECO:0007669"/>
    <property type="project" value="UniProtKB-SubCell"/>
</dbReference>
<keyword evidence="9 17" id="KW-0028">Amino-acid biosynthesis</keyword>
<comment type="subcellular location">
    <subcellularLocation>
        <location evidence="2">Mitochondrion</location>
    </subcellularLocation>
</comment>
<dbReference type="InterPro" id="IPR013785">
    <property type="entry name" value="Aldolase_TIM"/>
</dbReference>
<dbReference type="EMBL" id="BAUL01000222">
    <property type="protein sequence ID" value="GAD97913.1"/>
    <property type="molecule type" value="Genomic_DNA"/>
</dbReference>
<evidence type="ECO:0000256" key="7">
    <source>
        <dbReference type="ARBA" id="ARBA00016197"/>
    </source>
</evidence>
<gene>
    <name evidence="18" type="ORF">PVAR5_6599</name>
</gene>
<keyword evidence="12" id="KW-0496">Mitochondrion</keyword>
<comment type="similarity">
    <text evidence="4">Belongs to the AIM9 family.</text>
</comment>
<sequence length="761" mass="85248">MTRFRPCIDLHSGQVKQIVGGTLSTVPGELKTNYVSKLPASHYAALYRDHDLRGGHVVMLGPGNDEAAKEALRTWPEGLQVAGGITDKNAQYWIDQGAEKVIITSFLFPEGKFSKERLEAVLSALGGDKSKLVLDLSCRRKDNTWFVAMNRWQTITEMEINQESISMLEPYCSEFLIHAADVEGLQQGVDEELVSKLSQWCTIPITYAGGARHLQDLEKVKASSGGKVDLTIGSALDIFGGRSIGRGELFAHTNGRFPIDERQLDRRYVNFDIDALCDVAAAAGGEPSPITTIEKMEEGFSRALLMKKENGKEIVAKIPCRIAGPRCPTTASEVGVLEYVRRNTSIPVPRVLSWSSDYANPVGAEYIIMEKAAGVLLSQQWTSMAEIEKLELIKNLTKLEAQLSAIRFPAYGGLYLRADADVLKFHHRLLDGTIDGSSSFCIGPSCDRSFHDQGADLREDTGKGPWTTISDFGKSIAKRELSRISNKCPERLPTFYRGSVEEQAALLESAMSLMPLLDSHPTLIKSVQPTLWHTGLHMGNVHVAPDERSRIVSIIDFQSLSVLPAFLQAHWPIFLKPPHDYVKGLVQPKLPDEFDDFDEETKSLAECEWSQATLAKAYEVSTYLENRAAYNAMTVPRVFRELFIRCGEVSEVGVIPLRACLIEIFQNWSNLGFTGECPFSFTEEKIDTHERQFTEYRAWHEVQHLAWECLDTDVEGWVAPQVDFAEKQKQNRELLSMFIERMAGEKSREEAMKMWPFPDEV</sequence>
<comment type="similarity">
    <text evidence="5 17">Belongs to the HisA/HisF family.</text>
</comment>
<keyword evidence="11 17" id="KW-0368">Histidine biosynthesis</keyword>
<comment type="pathway">
    <text evidence="3">Amino-acid biosynthesis; L-histidine biosynthesis; L-histidine from 5-phospho-alpha-D-ribose 1-diphosphate: step 4/9.</text>
</comment>
<dbReference type="CDD" id="cd04723">
    <property type="entry name" value="HisA_HisF"/>
    <property type="match status" value="1"/>
</dbReference>
<dbReference type="AlphaFoldDB" id="V5G0P2"/>
<dbReference type="PANTHER" id="PTHR36091:SF1">
    <property type="entry name" value="ALTERED INHERITANCE OF MITOCHONDRIA PROTEIN 9, MITOCHONDRIAL"/>
    <property type="match status" value="1"/>
</dbReference>
<name>V5G0P2_BYSSN</name>
<dbReference type="SUPFAM" id="SSF56112">
    <property type="entry name" value="Protein kinase-like (PK-like)"/>
    <property type="match status" value="1"/>
</dbReference>
<dbReference type="InterPro" id="IPR011858">
    <property type="entry name" value="His6/HISN3"/>
</dbReference>
<dbReference type="FunFam" id="3.20.20.70:FF:000110">
    <property type="entry name" value="1-(5-phosphoribosyl)-5-[(5-phosphoribosylamino)methylideneamino] imidazole-4-carboxamide isomerase, chloroplastic"/>
    <property type="match status" value="1"/>
</dbReference>
<accession>V5G0P2</accession>
<dbReference type="InterPro" id="IPR006062">
    <property type="entry name" value="His_biosynth"/>
</dbReference>
<evidence type="ECO:0000256" key="14">
    <source>
        <dbReference type="ARBA" id="ARBA00030547"/>
    </source>
</evidence>
<dbReference type="PANTHER" id="PTHR36091">
    <property type="entry name" value="ALTERED INHERITANCE OF MITOCHONDRIA PROTEIN 9, MITOCHONDRIAL"/>
    <property type="match status" value="1"/>
</dbReference>
<evidence type="ECO:0000256" key="11">
    <source>
        <dbReference type="ARBA" id="ARBA00023102"/>
    </source>
</evidence>
<dbReference type="HOGENOM" id="CLU_019189_1_1_1"/>
<dbReference type="UniPathway" id="UPA00031">
    <property type="reaction ID" value="UER00009"/>
</dbReference>
<organism evidence="18 19">
    <name type="scientific">Byssochlamys spectabilis (strain No. 5 / NBRC 109023)</name>
    <name type="common">Paecilomyces variotii</name>
    <dbReference type="NCBI Taxonomy" id="1356009"/>
    <lineage>
        <taxon>Eukaryota</taxon>
        <taxon>Fungi</taxon>
        <taxon>Dikarya</taxon>
        <taxon>Ascomycota</taxon>
        <taxon>Pezizomycotina</taxon>
        <taxon>Eurotiomycetes</taxon>
        <taxon>Eurotiomycetidae</taxon>
        <taxon>Eurotiales</taxon>
        <taxon>Thermoascaceae</taxon>
        <taxon>Paecilomyces</taxon>
    </lineage>
</organism>
<protein>
    <recommendedName>
        <fullName evidence="8">1-(5-phosphoribosyl)-5-[(5-phosphoribosylamino)methylideneamino] imidazole-4-carboxamide isomerase</fullName>
        <ecNumber evidence="6">5.3.1.16</ecNumber>
    </recommendedName>
    <alternativeName>
        <fullName evidence="15">5-proFAR isomerase</fullName>
    </alternativeName>
    <alternativeName>
        <fullName evidence="7">Altered inheritance of mitochondria protein 9, mitochondrial</fullName>
    </alternativeName>
    <alternativeName>
        <fullName evidence="16">Found in mitochondrial proteome protein 29</fullName>
    </alternativeName>
    <alternativeName>
        <fullName evidence="14">Phosphoribosylformimino-5-aminoimidazole carboxamide ribotide isomerase</fullName>
    </alternativeName>
</protein>
<dbReference type="NCBIfam" id="TIGR02129">
    <property type="entry name" value="hisA_euk"/>
    <property type="match status" value="1"/>
</dbReference>